<evidence type="ECO:0000313" key="3">
    <source>
        <dbReference type="Proteomes" id="UP000628854"/>
    </source>
</evidence>
<protein>
    <submittedName>
        <fullName evidence="2">Lysophospholipase</fullName>
    </submittedName>
</protein>
<feature type="chain" id="PRO_5046220072" evidence="1">
    <location>
        <begin position="24"/>
        <end position="412"/>
    </location>
</feature>
<dbReference type="PROSITE" id="PS51257">
    <property type="entry name" value="PROKAR_LIPOPROTEIN"/>
    <property type="match status" value="1"/>
</dbReference>
<reference evidence="3" key="1">
    <citation type="journal article" date="2019" name="Int. J. Syst. Evol. Microbiol.">
        <title>The Global Catalogue of Microorganisms (GCM) 10K type strain sequencing project: providing services to taxonomists for standard genome sequencing and annotation.</title>
        <authorList>
            <consortium name="The Broad Institute Genomics Platform"/>
            <consortium name="The Broad Institute Genome Sequencing Center for Infectious Disease"/>
            <person name="Wu L."/>
            <person name="Ma J."/>
        </authorList>
    </citation>
    <scope>NUCLEOTIDE SEQUENCE [LARGE SCALE GENOMIC DNA]</scope>
    <source>
        <strain evidence="3">CGMCC 1.15928</strain>
    </source>
</reference>
<dbReference type="InterPro" id="IPR029058">
    <property type="entry name" value="AB_hydrolase_fold"/>
</dbReference>
<gene>
    <name evidence="2" type="ORF">GCM10011503_13760</name>
</gene>
<dbReference type="InterPro" id="IPR021440">
    <property type="entry name" value="DUF3089"/>
</dbReference>
<feature type="signal peptide" evidence="1">
    <location>
        <begin position="1"/>
        <end position="23"/>
    </location>
</feature>
<evidence type="ECO:0000313" key="2">
    <source>
        <dbReference type="EMBL" id="GGB66214.1"/>
    </source>
</evidence>
<name>A0ABQ1JH65_9PROT</name>
<dbReference type="SUPFAM" id="SSF53474">
    <property type="entry name" value="alpha/beta-Hydrolases"/>
    <property type="match status" value="1"/>
</dbReference>
<evidence type="ECO:0000256" key="1">
    <source>
        <dbReference type="SAM" id="SignalP"/>
    </source>
</evidence>
<dbReference type="Pfam" id="PF11288">
    <property type="entry name" value="DUF3089"/>
    <property type="match status" value="1"/>
</dbReference>
<keyword evidence="1" id="KW-0732">Signal</keyword>
<keyword evidence="3" id="KW-1185">Reference proteome</keyword>
<dbReference type="RefSeq" id="WP_158084661.1">
    <property type="nucleotide sequence ID" value="NZ_BMKF01000001.1"/>
</dbReference>
<dbReference type="EMBL" id="BMKF01000001">
    <property type="protein sequence ID" value="GGB66214.1"/>
    <property type="molecule type" value="Genomic_DNA"/>
</dbReference>
<comment type="caution">
    <text evidence="2">The sequence shown here is derived from an EMBL/GenBank/DDBJ whole genome shotgun (WGS) entry which is preliminary data.</text>
</comment>
<organism evidence="2 3">
    <name type="scientific">Henriciella pelagia</name>
    <dbReference type="NCBI Taxonomy" id="1977912"/>
    <lineage>
        <taxon>Bacteria</taxon>
        <taxon>Pseudomonadati</taxon>
        <taxon>Pseudomonadota</taxon>
        <taxon>Alphaproteobacteria</taxon>
        <taxon>Hyphomonadales</taxon>
        <taxon>Hyphomonadaceae</taxon>
        <taxon>Henriciella</taxon>
    </lineage>
</organism>
<sequence length="412" mass="43502">MRRRYGAALASVALVAACGSAGGDPVEADAATASPAETEAAEAETDAPSASGAFEVVDYSDQASWLCHPEKANDACDVDLTYTVVNADGTTSVEAVEIAENPPIDCFYIYPTVSMDETPNSDMTANDEERRVVEGQLAAFAQECRIFAPLYRQITVPELRRGFGGQGFTASIPMRWSDVTGAWNEYVDKFNDGRGVVLLGHSQGSSLIQELVKREIVGSEMEDRIVSLMPTGMTTHLDGDTGAFGPYPPCKAMDQTGCIIAYSSYRSTLTPTEGALFGGKSRTGKSALCVNPAELSGDNGVLDARLSARGWYGGEPSEFVNGEGVDTPFAAVPGLLTAECVDNGEYSYLEITVNGDPSDPRVDDIVGDVTGPDGVNAGWGLHLIDMHAAMGNLVKIVGAQSDAWMAAHPADE</sequence>
<accession>A0ABQ1JH65</accession>
<proteinExistence type="predicted"/>
<dbReference type="Proteomes" id="UP000628854">
    <property type="component" value="Unassembled WGS sequence"/>
</dbReference>